<evidence type="ECO:0000313" key="1">
    <source>
        <dbReference type="EMBL" id="GIQ92263.1"/>
    </source>
</evidence>
<name>A0A9K3GRB0_9EUKA</name>
<dbReference type="Proteomes" id="UP000265618">
    <property type="component" value="Unassembled WGS sequence"/>
</dbReference>
<feature type="non-terminal residue" evidence="1">
    <location>
        <position position="82"/>
    </location>
</feature>
<proteinExistence type="predicted"/>
<reference evidence="1 2" key="1">
    <citation type="journal article" date="2018" name="PLoS ONE">
        <title>The draft genome of Kipferlia bialata reveals reductive genome evolution in fornicate parasites.</title>
        <authorList>
            <person name="Tanifuji G."/>
            <person name="Takabayashi S."/>
            <person name="Kume K."/>
            <person name="Takagi M."/>
            <person name="Nakayama T."/>
            <person name="Kamikawa R."/>
            <person name="Inagaki Y."/>
            <person name="Hashimoto T."/>
        </authorList>
    </citation>
    <scope>NUCLEOTIDE SEQUENCE [LARGE SCALE GENOMIC DNA]</scope>
    <source>
        <strain evidence="1">NY0173</strain>
    </source>
</reference>
<keyword evidence="2" id="KW-1185">Reference proteome</keyword>
<dbReference type="AlphaFoldDB" id="A0A9K3GRB0"/>
<gene>
    <name evidence="1" type="ORF">KIPB_015932</name>
</gene>
<protein>
    <submittedName>
        <fullName evidence="1">Uncharacterized protein</fullName>
    </submittedName>
</protein>
<feature type="non-terminal residue" evidence="1">
    <location>
        <position position="1"/>
    </location>
</feature>
<sequence>EADDEECEIECLGFRLKKMQSKTADKRAPIEAEIATRKQTLGSMQHSIQERARLTRELAPYTHLPEVAKALGQPVASLDTAL</sequence>
<accession>A0A9K3GRB0</accession>
<dbReference type="EMBL" id="BDIP01009307">
    <property type="protein sequence ID" value="GIQ92263.1"/>
    <property type="molecule type" value="Genomic_DNA"/>
</dbReference>
<evidence type="ECO:0000313" key="2">
    <source>
        <dbReference type="Proteomes" id="UP000265618"/>
    </source>
</evidence>
<organism evidence="1 2">
    <name type="scientific">Kipferlia bialata</name>
    <dbReference type="NCBI Taxonomy" id="797122"/>
    <lineage>
        <taxon>Eukaryota</taxon>
        <taxon>Metamonada</taxon>
        <taxon>Carpediemonas-like organisms</taxon>
        <taxon>Kipferlia</taxon>
    </lineage>
</organism>
<comment type="caution">
    <text evidence="1">The sequence shown here is derived from an EMBL/GenBank/DDBJ whole genome shotgun (WGS) entry which is preliminary data.</text>
</comment>